<dbReference type="EMBL" id="CABVGP010000002">
    <property type="protein sequence ID" value="VVJ22109.1"/>
    <property type="molecule type" value="Genomic_DNA"/>
</dbReference>
<feature type="signal peptide" evidence="1">
    <location>
        <begin position="1"/>
        <end position="37"/>
    </location>
</feature>
<dbReference type="SUPFAM" id="SSF53474">
    <property type="entry name" value="alpha/beta-Hydrolases"/>
    <property type="match status" value="1"/>
</dbReference>
<protein>
    <recommendedName>
        <fullName evidence="2">DUF6351 domain-containing protein</fullName>
    </recommendedName>
</protein>
<organism evidence="3 4">
    <name type="scientific">Amycolatopsis camponoti</name>
    <dbReference type="NCBI Taxonomy" id="2606593"/>
    <lineage>
        <taxon>Bacteria</taxon>
        <taxon>Bacillati</taxon>
        <taxon>Actinomycetota</taxon>
        <taxon>Actinomycetes</taxon>
        <taxon>Pseudonocardiales</taxon>
        <taxon>Pseudonocardiaceae</taxon>
        <taxon>Amycolatopsis</taxon>
    </lineage>
</organism>
<reference evidence="3 4" key="1">
    <citation type="submission" date="2019-09" db="EMBL/GenBank/DDBJ databases">
        <authorList>
            <person name="Leyn A S."/>
        </authorList>
    </citation>
    <scope>NUCLEOTIDE SEQUENCE [LARGE SCALE GENOMIC DNA]</scope>
    <source>
        <strain evidence="3">AA231_1</strain>
    </source>
</reference>
<dbReference type="InterPro" id="IPR045556">
    <property type="entry name" value="DUF6351"/>
</dbReference>
<dbReference type="InterPro" id="IPR029058">
    <property type="entry name" value="AB_hydrolase_fold"/>
</dbReference>
<keyword evidence="1" id="KW-0732">Signal</keyword>
<keyword evidence="4" id="KW-1185">Reference proteome</keyword>
<evidence type="ECO:0000313" key="3">
    <source>
        <dbReference type="EMBL" id="VVJ22109.1"/>
    </source>
</evidence>
<dbReference type="AlphaFoldDB" id="A0A6I8M3J0"/>
<evidence type="ECO:0000259" key="2">
    <source>
        <dbReference type="Pfam" id="PF19878"/>
    </source>
</evidence>
<evidence type="ECO:0000256" key="1">
    <source>
        <dbReference type="SAM" id="SignalP"/>
    </source>
</evidence>
<proteinExistence type="predicted"/>
<feature type="domain" description="DUF6351" evidence="2">
    <location>
        <begin position="49"/>
        <end position="705"/>
    </location>
</feature>
<dbReference type="Proteomes" id="UP000399805">
    <property type="component" value="Unassembled WGS sequence"/>
</dbReference>
<gene>
    <name evidence="3" type="ORF">AA23TX_07120</name>
</gene>
<feature type="chain" id="PRO_5026340452" description="DUF6351 domain-containing protein" evidence="1">
    <location>
        <begin position="38"/>
        <end position="728"/>
    </location>
</feature>
<evidence type="ECO:0000313" key="4">
    <source>
        <dbReference type="Proteomes" id="UP000399805"/>
    </source>
</evidence>
<accession>A0A6I8M3J0</accession>
<dbReference type="Pfam" id="PF19878">
    <property type="entry name" value="DUF6351"/>
    <property type="match status" value="1"/>
</dbReference>
<name>A0A6I8M3J0_9PSEU</name>
<sequence length="728" mass="76214">MPKRAECLVANRALRSSAVVAALTAPVLLLGTASAVAAPGSPPGRQLTIETVSNPRPSLVSGGQVLVRVVPPERTHAGRVTVSGNGHDVTSSFRTQPDGSLLGLVTGLRDGVNDLSARAGGPGPDQRANLRVTNHPITGPVFSGAQQHPFYCETQAFGLPAASQPLCSAPTQVSYQYKTTAGAFAPLADPATRPADLATATVNGHAVPYVVRVERGTIDRAVYEMAVLYDGAPSPVAPDAGWNGKLVYTFGGGCNAGYHQGAATGGVVNDLFLAQGYAVASSTLNVLDTNCSPIISAEAAMMVKEHFIETYGPVAHTIGWGGSGGAIQQYDIAENYPGIVDGIIPGVSFPDPLSVGGPVSDCRLLEQYFAGPGASFTAAQKQAVAGFASYDSCVSWNLTFASRATATGSCNAAIPVAARWDPVTNPRGVKCNSNEQLVNQIGRDPKTGFVRSPLDTTGVQYGLAALKAGKITAAQFTDLNAGIGGLDYTGKPVAQRIAADPKALSAVYADDIMNSASQGLRETPIIDQRTDLDLAGFGNDIHTTEWSYVMRQRLLRANGTAANQVIIENHATPAEAAAASVYELGAMDRWLTAIDADRSHRSPQQKVLANRPADLGDGCYLSAASRITEKLTYPASGQCGAQYPVAANTRMVAGESLALDVLKCRLKPLDFRDYPVAFTAAERQRLRATFPGGVCDYGRPGVGQRAPIGTWLSYGDERTGTTPPTKVW</sequence>